<dbReference type="GO" id="GO:0003735">
    <property type="term" value="F:structural constituent of ribosome"/>
    <property type="evidence" value="ECO:0007669"/>
    <property type="project" value="InterPro"/>
</dbReference>
<dbReference type="PANTHER" id="PTHR11721:SF3">
    <property type="entry name" value="LARGE RIBOSOMAL SUBUNIT PROTEIN UL15"/>
    <property type="match status" value="1"/>
</dbReference>
<comment type="similarity">
    <text evidence="1 4">Belongs to the universal ribosomal protein uL15 family.</text>
</comment>
<protein>
    <submittedName>
        <fullName evidence="7">RPL27A protein</fullName>
    </submittedName>
</protein>
<feature type="region of interest" description="Disordered" evidence="5">
    <location>
        <begin position="1"/>
        <end position="41"/>
    </location>
</feature>
<dbReference type="InterPro" id="IPR030878">
    <property type="entry name" value="Ribosomal_uL15"/>
</dbReference>
<feature type="compositionally biased region" description="Basic residues" evidence="5">
    <location>
        <begin position="1"/>
        <end position="29"/>
    </location>
</feature>
<evidence type="ECO:0000256" key="5">
    <source>
        <dbReference type="SAM" id="MobiDB-lite"/>
    </source>
</evidence>
<dbReference type="Gene3D" id="3.100.10.10">
    <property type="match status" value="2"/>
</dbReference>
<dbReference type="OrthoDB" id="61900at2759"/>
<accession>A0A812VUQ7</accession>
<dbReference type="InterPro" id="IPR036227">
    <property type="entry name" value="Ribosomal_uL15/eL18_sf"/>
</dbReference>
<dbReference type="InterPro" id="IPR021131">
    <property type="entry name" value="Ribosomal_uL15/eL18"/>
</dbReference>
<gene>
    <name evidence="7" type="primary">RPL27A</name>
    <name evidence="7" type="ORF">SPIL2461_LOCUS17062</name>
</gene>
<sequence length="1127" mass="123881">MTTRFKKNRKMHAHRKRGHGRIGKHRKHPGGCGNSGGQHHHRINFDKYHPGYFGKVGMRNFHLIKHGKVIPTINVERLWSLVSEQTRLFYKDKTDKAPVIDVLKAGYMKVLGKGQLPEQPVIVKARYFTKEAEEKIKAAGSLLDLVLQNKVVCAYCVPESRSNMARSFEDSSKVSARPLLLPQGTTAREENERLREAPAAVELRSDADAQVTRCAQTLANAAQFSSVQLNSGDPKATFYTAFLARAVHEALHPVEVQSTQLLECSATSPLLAGLVLIPGGAAAWGTGVATPWKVVELPGASAHVLELTECFVESVGEVQQLVDFGNKKRAANSKLLGALPSGKHKDSGISEKWILPFGVSLEDKPGRKWIQVCYIKPTLFSETLIWIEDACLFYGQAAPYLEMVQVTVDAAATLDRMAPEGQLSPSQTRGLEQAIEALQSSWQRSRLGPEIAEKEQAAATKALLQAQQNSLRDWGFASDEAVHPWDPAYAVHPYGSRVLGSVQGLSLQGLGIAPEHCEIFVGDTGGGLWLKHLAPGRHRLCLNEKMLDGTTPELPKLLSRSDAAVATPAVAAEGLFSVSVAHELLVVTRGSSELCPEALQELDYLQIASKESKFFEVGCGSFTDFNVWFNRGHSTAFPTLQVSDFRTEVKRMRDQDDGGSTTKMELRNEAETTMQQPERPKGAVEEKSFSAESKKRESAQLCSSGQAATPWSEGLNEAARRQRRNEEKAGALGDSSKRTGGSALIVHAAAGQTDGSAAAPQFPDPALFVMMAYSLTPSSVMKTRRTTFLQEDFLGYAETSVLQASENMHGFSSTFAATNELTAPTSDHPAPKVMILPRKVDDPFFFLRWSQFYQQEAVICAGRDSAQSGTGPHVVQVGPTRSQLQRPSNNLILWAVCYCFCASWSRIRPSLDCHLHPLLFIAIKGRHGSSIPADQQASWLIYCTGRACGCISKGTMTTRFKKSRKMHAHRKRGPAPVALQMLHKPGHSALLLKATGASASTESIRAVAEIRVDSTSLSFVPFRASSWSRATANGFPRHHHRINFDKYHPGYFGKVGMRNFHLIKHSKVIPTINVERLWSLVSEQTRLFYKDKTDKAPVIDVMKAGYMKVLGKGQLPEQPVIVKARTL</sequence>
<keyword evidence="2 4" id="KW-0689">Ribosomal protein</keyword>
<keyword evidence="8" id="KW-1185">Reference proteome</keyword>
<dbReference type="InterPro" id="IPR001196">
    <property type="entry name" value="Ribosomal_uL15_CS"/>
</dbReference>
<evidence type="ECO:0000313" key="7">
    <source>
        <dbReference type="EMBL" id="CAE7643313.1"/>
    </source>
</evidence>
<dbReference type="HAMAP" id="MF_01341">
    <property type="entry name" value="Ribosomal_uL15"/>
    <property type="match status" value="1"/>
</dbReference>
<feature type="compositionally biased region" description="Basic and acidic residues" evidence="5">
    <location>
        <begin position="718"/>
        <end position="729"/>
    </location>
</feature>
<feature type="region of interest" description="Disordered" evidence="5">
    <location>
        <begin position="651"/>
        <end position="739"/>
    </location>
</feature>
<evidence type="ECO:0000256" key="3">
    <source>
        <dbReference type="ARBA" id="ARBA00023274"/>
    </source>
</evidence>
<keyword evidence="3 4" id="KW-0687">Ribonucleoprotein</keyword>
<evidence type="ECO:0000256" key="2">
    <source>
        <dbReference type="ARBA" id="ARBA00022980"/>
    </source>
</evidence>
<feature type="domain" description="Large ribosomal subunit protein uL15/eL18" evidence="6">
    <location>
        <begin position="72"/>
        <end position="140"/>
    </location>
</feature>
<dbReference type="Proteomes" id="UP000649617">
    <property type="component" value="Unassembled WGS sequence"/>
</dbReference>
<evidence type="ECO:0000256" key="4">
    <source>
        <dbReference type="RuleBase" id="RU003888"/>
    </source>
</evidence>
<dbReference type="PANTHER" id="PTHR11721">
    <property type="entry name" value="60S RIBOSOMAL PROTEIN L27A"/>
    <property type="match status" value="1"/>
</dbReference>
<evidence type="ECO:0000259" key="6">
    <source>
        <dbReference type="Pfam" id="PF00828"/>
    </source>
</evidence>
<comment type="caution">
    <text evidence="7">The sequence shown here is derived from an EMBL/GenBank/DDBJ whole genome shotgun (WGS) entry which is preliminary data.</text>
</comment>
<evidence type="ECO:0000313" key="8">
    <source>
        <dbReference type="Proteomes" id="UP000649617"/>
    </source>
</evidence>
<dbReference type="GO" id="GO:0022625">
    <property type="term" value="C:cytosolic large ribosomal subunit"/>
    <property type="evidence" value="ECO:0007669"/>
    <property type="project" value="TreeGrafter"/>
</dbReference>
<dbReference type="FunFam" id="3.100.10.10:FF:000002">
    <property type="entry name" value="60S ribosomal protein L27a"/>
    <property type="match status" value="1"/>
</dbReference>
<dbReference type="Pfam" id="PF00828">
    <property type="entry name" value="Ribosomal_L27A"/>
    <property type="match status" value="2"/>
</dbReference>
<feature type="domain" description="Large ribosomal subunit protein uL15/eL18" evidence="6">
    <location>
        <begin position="1071"/>
        <end position="1125"/>
    </location>
</feature>
<dbReference type="EMBL" id="CAJNIZ010042917">
    <property type="protein sequence ID" value="CAE7643313.1"/>
    <property type="molecule type" value="Genomic_DNA"/>
</dbReference>
<feature type="compositionally biased region" description="Basic and acidic residues" evidence="5">
    <location>
        <begin position="678"/>
        <end position="698"/>
    </location>
</feature>
<dbReference type="SUPFAM" id="SSF52080">
    <property type="entry name" value="Ribosomal proteins L15p and L18e"/>
    <property type="match status" value="2"/>
</dbReference>
<proteinExistence type="inferred from homology"/>
<organism evidence="7 8">
    <name type="scientific">Symbiodinium pilosum</name>
    <name type="common">Dinoflagellate</name>
    <dbReference type="NCBI Taxonomy" id="2952"/>
    <lineage>
        <taxon>Eukaryota</taxon>
        <taxon>Sar</taxon>
        <taxon>Alveolata</taxon>
        <taxon>Dinophyceae</taxon>
        <taxon>Suessiales</taxon>
        <taxon>Symbiodiniaceae</taxon>
        <taxon>Symbiodinium</taxon>
    </lineage>
</organism>
<name>A0A812VUQ7_SYMPI</name>
<evidence type="ECO:0000256" key="1">
    <source>
        <dbReference type="ARBA" id="ARBA00007320"/>
    </source>
</evidence>
<dbReference type="AlphaFoldDB" id="A0A812VUQ7"/>
<dbReference type="PROSITE" id="PS00475">
    <property type="entry name" value="RIBOSOMAL_L15"/>
    <property type="match status" value="1"/>
</dbReference>
<reference evidence="7" key="1">
    <citation type="submission" date="2021-02" db="EMBL/GenBank/DDBJ databases">
        <authorList>
            <person name="Dougan E. K."/>
            <person name="Rhodes N."/>
            <person name="Thang M."/>
            <person name="Chan C."/>
        </authorList>
    </citation>
    <scope>NUCLEOTIDE SEQUENCE</scope>
</reference>
<feature type="compositionally biased region" description="Polar residues" evidence="5">
    <location>
        <begin position="700"/>
        <end position="709"/>
    </location>
</feature>
<dbReference type="GO" id="GO:0006412">
    <property type="term" value="P:translation"/>
    <property type="evidence" value="ECO:0007669"/>
    <property type="project" value="InterPro"/>
</dbReference>